<evidence type="ECO:0000313" key="1">
    <source>
        <dbReference type="EMBL" id="PWJ45008.1"/>
    </source>
</evidence>
<dbReference type="AlphaFoldDB" id="A0A315ZJK0"/>
<dbReference type="OrthoDB" id="714416at2"/>
<reference evidence="1 2" key="1">
    <citation type="submission" date="2018-03" db="EMBL/GenBank/DDBJ databases">
        <title>Genomic Encyclopedia of Archaeal and Bacterial Type Strains, Phase II (KMG-II): from individual species to whole genera.</title>
        <authorList>
            <person name="Goeker M."/>
        </authorList>
    </citation>
    <scope>NUCLEOTIDE SEQUENCE [LARGE SCALE GENOMIC DNA]</scope>
    <source>
        <strain evidence="1 2">DSM 28229</strain>
    </source>
</reference>
<name>A0A315ZJK0_SEDFL</name>
<dbReference type="RefSeq" id="WP_109616466.1">
    <property type="nucleotide sequence ID" value="NZ_QGDO01000001.1"/>
</dbReference>
<protein>
    <submittedName>
        <fullName evidence="1">Uncharacterized protein</fullName>
    </submittedName>
</protein>
<dbReference type="EMBL" id="QGDO01000001">
    <property type="protein sequence ID" value="PWJ45008.1"/>
    <property type="molecule type" value="Genomic_DNA"/>
</dbReference>
<organism evidence="1 2">
    <name type="scientific">Sediminitomix flava</name>
    <dbReference type="NCBI Taxonomy" id="379075"/>
    <lineage>
        <taxon>Bacteria</taxon>
        <taxon>Pseudomonadati</taxon>
        <taxon>Bacteroidota</taxon>
        <taxon>Cytophagia</taxon>
        <taxon>Cytophagales</taxon>
        <taxon>Flammeovirgaceae</taxon>
        <taxon>Sediminitomix</taxon>
    </lineage>
</organism>
<keyword evidence="2" id="KW-1185">Reference proteome</keyword>
<comment type="caution">
    <text evidence="1">The sequence shown here is derived from an EMBL/GenBank/DDBJ whole genome shotgun (WGS) entry which is preliminary data.</text>
</comment>
<sequence length="516" mass="61776">MPNQQTEHLFQLIKSLTKSEKRSFKLYAQRTSNKEGMKFIQLFDVLDKSDHYDEKVILEKTNIKKAQLSNLKAHLYKQLLTSLKLNSAARNIDMQIREQIDFAQVLYLKGLYKQSLKILDKTRQMADTYERFTLKLEVIEFEKIIEQQYITRSLRNRAEELTSEAGSTRNKIAHLHQLSNLSLTLYGIYIKAGHVRNIDDYKRVKSFFFTRLPELDPEKLSGTEKLYWYICHVWYSFIIQDFVKCYRYAQKWIELFHEHPNLLDREPEWYLKGIHYFSETVFLLGRQDQMQYALDSLLQFEERYAGKMNENLEILGFLYEYTLRLNMHFAEGTFTEGTSLAPKIEERIAQYAEKLDNHRILVFYYKIACMYFGAGDNSKCIFYLNKIISYRDTRLREDIHCFARILSLVAHFEMGNDDLVEYQVKSVYRFLGKMNDQNAVQEEIFKFLRKLGKISNQEELKVQFVSLREKLIELREDPYERRPFNYLDLISWLECKITNTPIQEVIKEKYTSHKER</sequence>
<gene>
    <name evidence="1" type="ORF">BC781_1011406</name>
</gene>
<accession>A0A315ZJK0</accession>
<evidence type="ECO:0000313" key="2">
    <source>
        <dbReference type="Proteomes" id="UP000245535"/>
    </source>
</evidence>
<dbReference type="Proteomes" id="UP000245535">
    <property type="component" value="Unassembled WGS sequence"/>
</dbReference>
<proteinExistence type="predicted"/>